<reference evidence="1" key="1">
    <citation type="submission" date="2021-09" db="EMBL/GenBank/DDBJ databases">
        <authorList>
            <consortium name="AG Swart"/>
            <person name="Singh M."/>
            <person name="Singh A."/>
            <person name="Seah K."/>
            <person name="Emmerich C."/>
        </authorList>
    </citation>
    <scope>NUCLEOTIDE SEQUENCE</scope>
    <source>
        <strain evidence="1">ATCC30299</strain>
    </source>
</reference>
<comment type="caution">
    <text evidence="1">The sequence shown here is derived from an EMBL/GenBank/DDBJ whole genome shotgun (WGS) entry which is preliminary data.</text>
</comment>
<gene>
    <name evidence="1" type="ORF">BSTOLATCC_MIC46488</name>
</gene>
<protein>
    <submittedName>
        <fullName evidence="1">Uncharacterized protein</fullName>
    </submittedName>
</protein>
<keyword evidence="2" id="KW-1185">Reference proteome</keyword>
<dbReference type="Proteomes" id="UP001162131">
    <property type="component" value="Unassembled WGS sequence"/>
</dbReference>
<name>A0AAU9JR73_9CILI</name>
<evidence type="ECO:0000313" key="2">
    <source>
        <dbReference type="Proteomes" id="UP001162131"/>
    </source>
</evidence>
<proteinExistence type="predicted"/>
<sequence>MITKAVAEYRNDNKKRILKKFENKSEYNELKKNCDAIDVDTIDVNPSSSVEFIENPFYCCFDKIVKYIRNKEGGLKEIKPLINQHSEF</sequence>
<accession>A0AAU9JR73</accession>
<dbReference type="AlphaFoldDB" id="A0AAU9JR73"/>
<evidence type="ECO:0000313" key="1">
    <source>
        <dbReference type="EMBL" id="CAG9328487.1"/>
    </source>
</evidence>
<organism evidence="1 2">
    <name type="scientific">Blepharisma stoltei</name>
    <dbReference type="NCBI Taxonomy" id="1481888"/>
    <lineage>
        <taxon>Eukaryota</taxon>
        <taxon>Sar</taxon>
        <taxon>Alveolata</taxon>
        <taxon>Ciliophora</taxon>
        <taxon>Postciliodesmatophora</taxon>
        <taxon>Heterotrichea</taxon>
        <taxon>Heterotrichida</taxon>
        <taxon>Blepharismidae</taxon>
        <taxon>Blepharisma</taxon>
    </lineage>
</organism>
<dbReference type="EMBL" id="CAJZBQ010000046">
    <property type="protein sequence ID" value="CAG9328487.1"/>
    <property type="molecule type" value="Genomic_DNA"/>
</dbReference>